<organism evidence="4 5">
    <name type="scientific">Knipowitschia caucasica</name>
    <name type="common">Caucasian dwarf goby</name>
    <name type="synonym">Pomatoschistus caucasicus</name>
    <dbReference type="NCBI Taxonomy" id="637954"/>
    <lineage>
        <taxon>Eukaryota</taxon>
        <taxon>Metazoa</taxon>
        <taxon>Chordata</taxon>
        <taxon>Craniata</taxon>
        <taxon>Vertebrata</taxon>
        <taxon>Euteleostomi</taxon>
        <taxon>Actinopterygii</taxon>
        <taxon>Neopterygii</taxon>
        <taxon>Teleostei</taxon>
        <taxon>Neoteleostei</taxon>
        <taxon>Acanthomorphata</taxon>
        <taxon>Gobiaria</taxon>
        <taxon>Gobiiformes</taxon>
        <taxon>Gobioidei</taxon>
        <taxon>Gobiidae</taxon>
        <taxon>Gobiinae</taxon>
        <taxon>Knipowitschia</taxon>
    </lineage>
</organism>
<evidence type="ECO:0000256" key="2">
    <source>
        <dbReference type="SAM" id="MobiDB-lite"/>
    </source>
</evidence>
<sequence length="275" mass="30535">MLSVLGAEEGGFLYPHVFLRQLPQHVRAALANSACLLAFDLRGIAEETDLVLLSVRWFTVPSVAVEPRQVTSEEPVAVSGLMDFLCSYHKNLQRNTADFVAEGPEAEGPEAEGPEAEGPEAEGPEAEGPSPALCEGGAMSAEDLFHGIVMAEERFQGEGYREGYERGTRRGLQEGRRHGAVHGARLSAEVWFYHGFSVSWKCLLQNHTDPKSRKRVKALDSLLVLLNDFSLEDPQSEQMKEQMDKLRVKFRQVCSTLNVSADFRDFFRTTEGTSF</sequence>
<dbReference type="InterPro" id="IPR052436">
    <property type="entry name" value="LTO1_adapter"/>
</dbReference>
<name>A0AAV2LLC6_KNICA</name>
<comment type="similarity">
    <text evidence="1">Belongs to the LTO1 family.</text>
</comment>
<gene>
    <name evidence="4" type="ORF">KC01_LOCUS30894</name>
</gene>
<evidence type="ECO:0000256" key="1">
    <source>
        <dbReference type="ARBA" id="ARBA00038090"/>
    </source>
</evidence>
<dbReference type="AlphaFoldDB" id="A0AAV2LLC6"/>
<dbReference type="PANTHER" id="PTHR28532:SF1">
    <property type="entry name" value="ORAL CANCER OVEREXPRESSED 1"/>
    <property type="match status" value="1"/>
</dbReference>
<dbReference type="PANTHER" id="PTHR28532">
    <property type="entry name" value="GEO13458P1"/>
    <property type="match status" value="1"/>
</dbReference>
<feature type="compositionally biased region" description="Acidic residues" evidence="2">
    <location>
        <begin position="104"/>
        <end position="125"/>
    </location>
</feature>
<evidence type="ECO:0000313" key="4">
    <source>
        <dbReference type="EMBL" id="CAL1603178.1"/>
    </source>
</evidence>
<protein>
    <recommendedName>
        <fullName evidence="3">Essential protein Yae1 N-terminal domain-containing protein</fullName>
    </recommendedName>
</protein>
<dbReference type="InterPro" id="IPR019191">
    <property type="entry name" value="Essential_protein_Yae1_N"/>
</dbReference>
<proteinExistence type="inferred from homology"/>
<feature type="region of interest" description="Disordered" evidence="2">
    <location>
        <begin position="104"/>
        <end position="136"/>
    </location>
</feature>
<dbReference type="EMBL" id="OZ035826">
    <property type="protein sequence ID" value="CAL1603178.1"/>
    <property type="molecule type" value="Genomic_DNA"/>
</dbReference>
<keyword evidence="5" id="KW-1185">Reference proteome</keyword>
<dbReference type="Pfam" id="PF09811">
    <property type="entry name" value="Yae1_N"/>
    <property type="match status" value="1"/>
</dbReference>
<evidence type="ECO:0000313" key="5">
    <source>
        <dbReference type="Proteomes" id="UP001497482"/>
    </source>
</evidence>
<feature type="domain" description="Essential protein Yae1 N-terminal" evidence="3">
    <location>
        <begin position="159"/>
        <end position="196"/>
    </location>
</feature>
<reference evidence="4 5" key="1">
    <citation type="submission" date="2024-04" db="EMBL/GenBank/DDBJ databases">
        <authorList>
            <person name="Waldvogel A.-M."/>
            <person name="Schoenle A."/>
        </authorList>
    </citation>
    <scope>NUCLEOTIDE SEQUENCE [LARGE SCALE GENOMIC DNA]</scope>
</reference>
<accession>A0AAV2LLC6</accession>
<evidence type="ECO:0000259" key="3">
    <source>
        <dbReference type="Pfam" id="PF09811"/>
    </source>
</evidence>
<dbReference type="Proteomes" id="UP001497482">
    <property type="component" value="Chromosome 4"/>
</dbReference>